<gene>
    <name evidence="2" type="ORF">HHA03_13510</name>
    <name evidence="3" type="ORF">SAMN05421839_12213</name>
</gene>
<reference evidence="3 4" key="1">
    <citation type="submission" date="2016-10" db="EMBL/GenBank/DDBJ databases">
        <authorList>
            <person name="de Groot N.N."/>
        </authorList>
    </citation>
    <scope>NUCLEOTIDE SEQUENCE [LARGE SCALE GENOMIC DNA]</scope>
    <source>
        <strain evidence="3 4">DSM 17073</strain>
    </source>
</reference>
<dbReference type="STRING" id="306540.SAMN05421839_12213"/>
<evidence type="ECO:0000313" key="4">
    <source>
        <dbReference type="Proteomes" id="UP000242243"/>
    </source>
</evidence>
<organism evidence="3 4">
    <name type="scientific">Halolactibacillus halophilus</name>
    <dbReference type="NCBI Taxonomy" id="306540"/>
    <lineage>
        <taxon>Bacteria</taxon>
        <taxon>Bacillati</taxon>
        <taxon>Bacillota</taxon>
        <taxon>Bacilli</taxon>
        <taxon>Bacillales</taxon>
        <taxon>Bacillaceae</taxon>
        <taxon>Halolactibacillus</taxon>
    </lineage>
</organism>
<keyword evidence="3" id="KW-0489">Methyltransferase</keyword>
<dbReference type="GO" id="GO:0008168">
    <property type="term" value="F:methyltransferase activity"/>
    <property type="evidence" value="ECO:0007669"/>
    <property type="project" value="UniProtKB-KW"/>
</dbReference>
<protein>
    <submittedName>
        <fullName evidence="3">Methyltransferase domain-containing protein</fullName>
    </submittedName>
</protein>
<dbReference type="Gene3D" id="3.40.50.150">
    <property type="entry name" value="Vaccinia Virus protein VP39"/>
    <property type="match status" value="1"/>
</dbReference>
<dbReference type="CDD" id="cd02440">
    <property type="entry name" value="AdoMet_MTases"/>
    <property type="match status" value="1"/>
</dbReference>
<keyword evidence="5" id="KW-1185">Reference proteome</keyword>
<dbReference type="GO" id="GO:0032259">
    <property type="term" value="P:methylation"/>
    <property type="evidence" value="ECO:0007669"/>
    <property type="project" value="UniProtKB-KW"/>
</dbReference>
<dbReference type="EMBL" id="FOXC01000022">
    <property type="protein sequence ID" value="SFP46212.1"/>
    <property type="molecule type" value="Genomic_DNA"/>
</dbReference>
<dbReference type="OrthoDB" id="8936324at2"/>
<evidence type="ECO:0000259" key="1">
    <source>
        <dbReference type="Pfam" id="PF13847"/>
    </source>
</evidence>
<dbReference type="InterPro" id="IPR029063">
    <property type="entry name" value="SAM-dependent_MTases_sf"/>
</dbReference>
<sequence>MLEDTGERVIPEEMLITNELLIEHVARYHFALPFIKKGRVLDMASGSGFGTHIIAKKKKKVIDEVIGLDIDDQAIAYAKKNYYHPKSSFHQADLAEECLVDTWGQFDVITSFETFEHIEAETNFLTNAYDLLKPGGVLIMSTPFGAGRGEPCGSPFHVHQITPDEFKALFSDKQVTSIDYYLQKGALIQKESDPVLDYYPLGILVLTK</sequence>
<reference evidence="2 5" key="2">
    <citation type="submission" date="2019-07" db="EMBL/GenBank/DDBJ databases">
        <title>Whole genome shotgun sequence of Halolactibacillus halophilus NBRC 100868.</title>
        <authorList>
            <person name="Hosoyama A."/>
            <person name="Uohara A."/>
            <person name="Ohji S."/>
            <person name="Ichikawa N."/>
        </authorList>
    </citation>
    <scope>NUCLEOTIDE SEQUENCE [LARGE SCALE GENOMIC DNA]</scope>
    <source>
        <strain evidence="2 5">NBRC 100868</strain>
    </source>
</reference>
<proteinExistence type="predicted"/>
<evidence type="ECO:0000313" key="2">
    <source>
        <dbReference type="EMBL" id="GEM01819.1"/>
    </source>
</evidence>
<dbReference type="Proteomes" id="UP000321547">
    <property type="component" value="Unassembled WGS sequence"/>
</dbReference>
<dbReference type="AlphaFoldDB" id="A0A1I5QIZ1"/>
<dbReference type="EMBL" id="BJWI01000017">
    <property type="protein sequence ID" value="GEM01819.1"/>
    <property type="molecule type" value="Genomic_DNA"/>
</dbReference>
<feature type="domain" description="Methyltransferase" evidence="1">
    <location>
        <begin position="37"/>
        <end position="144"/>
    </location>
</feature>
<dbReference type="Proteomes" id="UP000242243">
    <property type="component" value="Unassembled WGS sequence"/>
</dbReference>
<accession>A0A1I5QIZ1</accession>
<evidence type="ECO:0000313" key="5">
    <source>
        <dbReference type="Proteomes" id="UP000321547"/>
    </source>
</evidence>
<dbReference type="SUPFAM" id="SSF53335">
    <property type="entry name" value="S-adenosyl-L-methionine-dependent methyltransferases"/>
    <property type="match status" value="1"/>
</dbReference>
<evidence type="ECO:0000313" key="3">
    <source>
        <dbReference type="EMBL" id="SFP46212.1"/>
    </source>
</evidence>
<keyword evidence="3" id="KW-0808">Transferase</keyword>
<dbReference type="RefSeq" id="WP_089832369.1">
    <property type="nucleotide sequence ID" value="NZ_BJWI01000017.1"/>
</dbReference>
<dbReference type="PANTHER" id="PTHR43861">
    <property type="entry name" value="TRANS-ACONITATE 2-METHYLTRANSFERASE-RELATED"/>
    <property type="match status" value="1"/>
</dbReference>
<name>A0A1I5QIZ1_9BACI</name>
<dbReference type="InterPro" id="IPR025714">
    <property type="entry name" value="Methyltranfer_dom"/>
</dbReference>
<dbReference type="Pfam" id="PF13847">
    <property type="entry name" value="Methyltransf_31"/>
    <property type="match status" value="1"/>
</dbReference>